<dbReference type="SUPFAM" id="SSF51126">
    <property type="entry name" value="Pectin lyase-like"/>
    <property type="match status" value="1"/>
</dbReference>
<sequence>MIITSNPSGIHCEGCGVINAGRGTFTTGEVQIENGQVTRYRVEKGAVSLFLAEEWIQAVRIIPTSSLKVKVNAGILGKRIKSNDWEKIRFQLKMTVSK</sequence>
<reference evidence="1" key="1">
    <citation type="submission" date="2020-11" db="EMBL/GenBank/DDBJ databases">
        <title>Gallibacterium anatis 1637, full genome, WGS.</title>
        <authorList>
            <person name="Laishevtcev A.I."/>
            <person name="Yakimova E.A."/>
            <person name="Petkovich D."/>
            <person name="Stepanova T.V."/>
            <person name="Kalendr R.S."/>
            <person name="Rubalsky E.O."/>
            <person name="Zulkarneev E.R."/>
            <person name="Aleshkin A.V."/>
        </authorList>
    </citation>
    <scope>NUCLEOTIDE SEQUENCE</scope>
    <source>
        <strain evidence="1">1637</strain>
    </source>
</reference>
<proteinExistence type="predicted"/>
<dbReference type="EMBL" id="JADION010000021">
    <property type="protein sequence ID" value="MBF4102662.1"/>
    <property type="molecule type" value="Genomic_DNA"/>
</dbReference>
<protein>
    <submittedName>
        <fullName evidence="1">Uncharacterized protein</fullName>
    </submittedName>
</protein>
<dbReference type="Gene3D" id="2.160.20.10">
    <property type="entry name" value="Single-stranded right-handed beta-helix, Pectin lyase-like"/>
    <property type="match status" value="1"/>
</dbReference>
<name>A0A930URJ1_9PAST</name>
<comment type="caution">
    <text evidence="1">The sequence shown here is derived from an EMBL/GenBank/DDBJ whole genome shotgun (WGS) entry which is preliminary data.</text>
</comment>
<dbReference type="InterPro" id="IPR011050">
    <property type="entry name" value="Pectin_lyase_fold/virulence"/>
</dbReference>
<evidence type="ECO:0000313" key="1">
    <source>
        <dbReference type="EMBL" id="MBF4102662.1"/>
    </source>
</evidence>
<dbReference type="AlphaFoldDB" id="A0A930URJ1"/>
<gene>
    <name evidence="1" type="ORF">INT80_08195</name>
</gene>
<organism evidence="1">
    <name type="scientific">Gallibacterium anatis</name>
    <dbReference type="NCBI Taxonomy" id="750"/>
    <lineage>
        <taxon>Bacteria</taxon>
        <taxon>Pseudomonadati</taxon>
        <taxon>Pseudomonadota</taxon>
        <taxon>Gammaproteobacteria</taxon>
        <taxon>Pasteurellales</taxon>
        <taxon>Pasteurellaceae</taxon>
        <taxon>Gallibacterium</taxon>
    </lineage>
</organism>
<dbReference type="InterPro" id="IPR012334">
    <property type="entry name" value="Pectin_lyas_fold"/>
</dbReference>
<accession>A0A930URJ1</accession>